<dbReference type="SUPFAM" id="SSF53254">
    <property type="entry name" value="Phosphoglycerate mutase-like"/>
    <property type="match status" value="1"/>
</dbReference>
<name>A0A1I1WKR7_9BURK</name>
<gene>
    <name evidence="3" type="ORF">SAMN05216204_14912</name>
</gene>
<evidence type="ECO:0000256" key="2">
    <source>
        <dbReference type="SAM" id="MobiDB-lite"/>
    </source>
</evidence>
<dbReference type="CDD" id="cd07067">
    <property type="entry name" value="HP_PGM_like"/>
    <property type="match status" value="1"/>
</dbReference>
<evidence type="ECO:0000256" key="1">
    <source>
        <dbReference type="PIRSR" id="PIRSR613078-2"/>
    </source>
</evidence>
<protein>
    <submittedName>
        <fullName evidence="3">Probable phosphoglycerate mutase</fullName>
    </submittedName>
</protein>
<dbReference type="InterPro" id="IPR029033">
    <property type="entry name" value="His_PPase_superfam"/>
</dbReference>
<keyword evidence="4" id="KW-1185">Reference proteome</keyword>
<evidence type="ECO:0000313" key="4">
    <source>
        <dbReference type="Proteomes" id="UP000198639"/>
    </source>
</evidence>
<feature type="region of interest" description="Disordered" evidence="2">
    <location>
        <begin position="1"/>
        <end position="30"/>
    </location>
</feature>
<proteinExistence type="predicted"/>
<dbReference type="Pfam" id="PF00300">
    <property type="entry name" value="His_Phos_1"/>
    <property type="match status" value="1"/>
</dbReference>
<reference evidence="4" key="1">
    <citation type="submission" date="2016-10" db="EMBL/GenBank/DDBJ databases">
        <authorList>
            <person name="Varghese N."/>
            <person name="Submissions S."/>
        </authorList>
    </citation>
    <scope>NUCLEOTIDE SEQUENCE [LARGE SCALE GENOMIC DNA]</scope>
    <source>
        <strain evidence="4">CGMCC 1.12041</strain>
    </source>
</reference>
<dbReference type="InterPro" id="IPR050275">
    <property type="entry name" value="PGM_Phosphatase"/>
</dbReference>
<dbReference type="PANTHER" id="PTHR48100">
    <property type="entry name" value="BROAD-SPECIFICITY PHOSPHATASE YOR283W-RELATED"/>
    <property type="match status" value="1"/>
</dbReference>
<accession>A0A1I1WKR7</accession>
<dbReference type="GO" id="GO:0016791">
    <property type="term" value="F:phosphatase activity"/>
    <property type="evidence" value="ECO:0007669"/>
    <property type="project" value="TreeGrafter"/>
</dbReference>
<sequence length="259" mass="28071">MASGCKMDNPAGFPACPSDMENRLTHSSAPSQRRRIYLMRHGSVTYFDDSGKPFLPENVALNEAGRAQADAAGRAFREAGVRFDRVIVSGLPRTVETAERVLLESGQAIAPEVWPELHEIRGGRLSSIPTGELRRAFTGVFEGVVSEDQRFLAGESVGEMMDRAHPAIARLRAQPGWDTVLLVLHGGVNCAILSLALTGQRLFLGGLAQAAGCINALDVGSGAADWVVRFVNFVPPGPLQPEARTTTMEQLFEQYRKAR</sequence>
<dbReference type="AlphaFoldDB" id="A0A1I1WKR7"/>
<dbReference type="SMART" id="SM00855">
    <property type="entry name" value="PGAM"/>
    <property type="match status" value="1"/>
</dbReference>
<dbReference type="Gene3D" id="3.40.50.1240">
    <property type="entry name" value="Phosphoglycerate mutase-like"/>
    <property type="match status" value="1"/>
</dbReference>
<feature type="binding site" evidence="1">
    <location>
        <position position="93"/>
    </location>
    <ligand>
        <name>substrate</name>
    </ligand>
</feature>
<dbReference type="STRING" id="1164594.SAMN05216204_14912"/>
<dbReference type="InterPro" id="IPR013078">
    <property type="entry name" value="His_Pase_superF_clade-1"/>
</dbReference>
<dbReference type="Proteomes" id="UP000198639">
    <property type="component" value="Unassembled WGS sequence"/>
</dbReference>
<dbReference type="EMBL" id="FOLD01000049">
    <property type="protein sequence ID" value="SFD95561.1"/>
    <property type="molecule type" value="Genomic_DNA"/>
</dbReference>
<organism evidence="3 4">
    <name type="scientific">Massilia yuzhufengensis</name>
    <dbReference type="NCBI Taxonomy" id="1164594"/>
    <lineage>
        <taxon>Bacteria</taxon>
        <taxon>Pseudomonadati</taxon>
        <taxon>Pseudomonadota</taxon>
        <taxon>Betaproteobacteria</taxon>
        <taxon>Burkholderiales</taxon>
        <taxon>Oxalobacteraceae</taxon>
        <taxon>Telluria group</taxon>
        <taxon>Massilia</taxon>
    </lineage>
</organism>
<evidence type="ECO:0000313" key="3">
    <source>
        <dbReference type="EMBL" id="SFD95561.1"/>
    </source>
</evidence>